<organism evidence="4 5">
    <name type="scientific">Arthrobacter gyeryongensis</name>
    <dbReference type="NCBI Taxonomy" id="1650592"/>
    <lineage>
        <taxon>Bacteria</taxon>
        <taxon>Bacillati</taxon>
        <taxon>Actinomycetota</taxon>
        <taxon>Actinomycetes</taxon>
        <taxon>Micrococcales</taxon>
        <taxon>Micrococcaceae</taxon>
        <taxon>Arthrobacter</taxon>
    </lineage>
</organism>
<reference evidence="5" key="1">
    <citation type="journal article" date="2019" name="Int. J. Syst. Evol. Microbiol.">
        <title>The Global Catalogue of Microorganisms (GCM) 10K type strain sequencing project: providing services to taxonomists for standard genome sequencing and annotation.</title>
        <authorList>
            <consortium name="The Broad Institute Genomics Platform"/>
            <consortium name="The Broad Institute Genome Sequencing Center for Infectious Disease"/>
            <person name="Wu L."/>
            <person name="Ma J."/>
        </authorList>
    </citation>
    <scope>NUCLEOTIDE SEQUENCE [LARGE SCALE GENOMIC DNA]</scope>
    <source>
        <strain evidence="5">JCM 18514</strain>
    </source>
</reference>
<keyword evidence="5" id="KW-1185">Reference proteome</keyword>
<evidence type="ECO:0000259" key="3">
    <source>
        <dbReference type="PROSITE" id="PS50006"/>
    </source>
</evidence>
<proteinExistence type="predicted"/>
<feature type="region of interest" description="Disordered" evidence="2">
    <location>
        <begin position="238"/>
        <end position="279"/>
    </location>
</feature>
<keyword evidence="1" id="KW-0597">Phosphoprotein</keyword>
<evidence type="ECO:0000256" key="1">
    <source>
        <dbReference type="ARBA" id="ARBA00022553"/>
    </source>
</evidence>
<accession>A0ABP9SED4</accession>
<feature type="region of interest" description="Disordered" evidence="2">
    <location>
        <begin position="136"/>
        <end position="196"/>
    </location>
</feature>
<name>A0ABP9SED4_9MICC</name>
<dbReference type="InterPro" id="IPR008984">
    <property type="entry name" value="SMAD_FHA_dom_sf"/>
</dbReference>
<dbReference type="SUPFAM" id="SSF49879">
    <property type="entry name" value="SMAD/FHA domain"/>
    <property type="match status" value="1"/>
</dbReference>
<dbReference type="CDD" id="cd00060">
    <property type="entry name" value="FHA"/>
    <property type="match status" value="1"/>
</dbReference>
<dbReference type="Gene3D" id="2.60.200.20">
    <property type="match status" value="1"/>
</dbReference>
<dbReference type="PROSITE" id="PS50006">
    <property type="entry name" value="FHA_DOMAIN"/>
    <property type="match status" value="1"/>
</dbReference>
<evidence type="ECO:0000256" key="2">
    <source>
        <dbReference type="SAM" id="MobiDB-lite"/>
    </source>
</evidence>
<sequence length="515" mass="54595">MIVVVEKVTSPALITEIWDLLSTHPTVDDVFVALTASFDQPIHRMPSFGVVAFAKELHAILRGPLRLATAPGPDSCLISGNEGNRWSERMVPQQDFTLSSDEEPPEATQEAWLPVHEAVIAVGGLHVSFVSAARPAAPASNPAQGPYSAPVAVDGSGATLMSPPETAPEEALADGSGATLMSPPETAPDETLTEAPMSAVPVKENGAKESEHGSPEDEGYDYLWGHTIIRTVEDAAVREAEDDAEPDQLPPARPSTPEGEPVVPPFGSTPASPPAPATDLSPAPVTGFGHRSTSPEIPANGLIDAVPWARETETAPPPVTTDKYAVDPETYDDDVEHTVIVPRTRSGAPDADRQPELASDAKASITVLGRICGNGHANPPQQSDCSVCGGSLTGEPHDVPRPSLGRVRLSTGDVIELDRPLVVGRKPAVSRVQGTDMPRLISVSKDRTEVSRSHIEVTLEGWHVLLRDLRSSNGTVLTRDGQRPRRLDQGEVTMLVTGDVIELGGAVSLLFEELR</sequence>
<dbReference type="Pfam" id="PF00498">
    <property type="entry name" value="FHA"/>
    <property type="match status" value="1"/>
</dbReference>
<feature type="domain" description="FHA" evidence="3">
    <location>
        <begin position="421"/>
        <end position="478"/>
    </location>
</feature>
<evidence type="ECO:0000313" key="4">
    <source>
        <dbReference type="EMBL" id="GAA5194256.1"/>
    </source>
</evidence>
<gene>
    <name evidence="4" type="ORF">GCM10023346_21270</name>
</gene>
<protein>
    <recommendedName>
        <fullName evidence="3">FHA domain-containing protein</fullName>
    </recommendedName>
</protein>
<dbReference type="EMBL" id="BAABKK010000012">
    <property type="protein sequence ID" value="GAA5194256.1"/>
    <property type="molecule type" value="Genomic_DNA"/>
</dbReference>
<evidence type="ECO:0000313" key="5">
    <source>
        <dbReference type="Proteomes" id="UP001500200"/>
    </source>
</evidence>
<dbReference type="Proteomes" id="UP001500200">
    <property type="component" value="Unassembled WGS sequence"/>
</dbReference>
<dbReference type="InterPro" id="IPR000253">
    <property type="entry name" value="FHA_dom"/>
</dbReference>
<comment type="caution">
    <text evidence="4">The sequence shown here is derived from an EMBL/GenBank/DDBJ whole genome shotgun (WGS) entry which is preliminary data.</text>
</comment>